<comment type="caution">
    <text evidence="9">The sequence shown here is derived from an EMBL/GenBank/DDBJ whole genome shotgun (WGS) entry which is preliminary data.</text>
</comment>
<evidence type="ECO:0000256" key="3">
    <source>
        <dbReference type="ARBA" id="ARBA00022917"/>
    </source>
</evidence>
<organism evidence="9 10">
    <name type="scientific">Pseudolactococcus paracarnosus</name>
    <dbReference type="NCBI Taxonomy" id="2749962"/>
    <lineage>
        <taxon>Bacteria</taxon>
        <taxon>Bacillati</taxon>
        <taxon>Bacillota</taxon>
        <taxon>Bacilli</taxon>
        <taxon>Lactobacillales</taxon>
        <taxon>Streptococcaceae</taxon>
        <taxon>Pseudolactococcus</taxon>
    </lineage>
</organism>
<keyword evidence="3 4" id="KW-0648">Protein biosynthesis</keyword>
<dbReference type="InterPro" id="IPR019814">
    <property type="entry name" value="Translation_initiation_fac_3_N"/>
</dbReference>
<comment type="function">
    <text evidence="4 6">IF-3 binds to the 30S ribosomal subunit and shifts the equilibrium between 70S ribosomes and their 50S and 30S subunits in favor of the free subunits, thus enhancing the availability of 30S subunits on which protein synthesis initiation begins.</text>
</comment>
<dbReference type="SUPFAM" id="SSF55200">
    <property type="entry name" value="Translation initiation factor IF3, C-terminal domain"/>
    <property type="match status" value="1"/>
</dbReference>
<dbReference type="Proteomes" id="UP001522462">
    <property type="component" value="Unassembled WGS sequence"/>
</dbReference>
<evidence type="ECO:0000313" key="10">
    <source>
        <dbReference type="Proteomes" id="UP001522462"/>
    </source>
</evidence>
<dbReference type="PANTHER" id="PTHR10938:SF0">
    <property type="entry name" value="TRANSLATION INITIATION FACTOR IF-3, MITOCHONDRIAL"/>
    <property type="match status" value="1"/>
</dbReference>
<keyword evidence="4" id="KW-0963">Cytoplasm</keyword>
<comment type="subcellular location">
    <subcellularLocation>
        <location evidence="4 6">Cytoplasm</location>
    </subcellularLocation>
</comment>
<dbReference type="InterPro" id="IPR036788">
    <property type="entry name" value="T_IF-3_C_sf"/>
</dbReference>
<keyword evidence="2 4" id="KW-0396">Initiation factor</keyword>
<name>A0ABT0APF0_9LACT</name>
<keyword evidence="10" id="KW-1185">Reference proteome</keyword>
<evidence type="ECO:0000256" key="6">
    <source>
        <dbReference type="RuleBase" id="RU000646"/>
    </source>
</evidence>
<dbReference type="Gene3D" id="3.10.20.80">
    <property type="entry name" value="Translation initiation factor 3 (IF-3), N-terminal domain"/>
    <property type="match status" value="1"/>
</dbReference>
<dbReference type="Pfam" id="PF00707">
    <property type="entry name" value="IF3_C"/>
    <property type="match status" value="1"/>
</dbReference>
<dbReference type="GO" id="GO:0003743">
    <property type="term" value="F:translation initiation factor activity"/>
    <property type="evidence" value="ECO:0007669"/>
    <property type="project" value="UniProtKB-KW"/>
</dbReference>
<dbReference type="PROSITE" id="PS00938">
    <property type="entry name" value="IF3"/>
    <property type="match status" value="1"/>
</dbReference>
<gene>
    <name evidence="4 9" type="primary">infC</name>
    <name evidence="9" type="ORF">GYN19_10720</name>
</gene>
<dbReference type="EMBL" id="JAAEDA010000022">
    <property type="protein sequence ID" value="MCJ1978420.1"/>
    <property type="molecule type" value="Genomic_DNA"/>
</dbReference>
<accession>A0ABT0APF0</accession>
<dbReference type="NCBIfam" id="TIGR00168">
    <property type="entry name" value="infC"/>
    <property type="match status" value="1"/>
</dbReference>
<dbReference type="InterPro" id="IPR019813">
    <property type="entry name" value="Translation_initiation_fac3_CS"/>
</dbReference>
<dbReference type="InterPro" id="IPR036787">
    <property type="entry name" value="T_IF-3_N_sf"/>
</dbReference>
<evidence type="ECO:0000313" key="9">
    <source>
        <dbReference type="EMBL" id="MCJ1978420.1"/>
    </source>
</evidence>
<sequence>MKKLAQLVSRTFTVRRTIIARERVTMNQAIRANEVRLISADGDQLGITLTRDALSQAMDLDMDLVLISAQATPPVAKIMDFTKFKFEQKKKLKEQKKNQTVVTVKEVRLSPVIDQNDFDTKLRQASKFLEKGNKVKVSIRFKGRMITHKEVGQKVLDDFVIATQDIAHVEQRAKMDGRQMFMQLAPGEKKK</sequence>
<protein>
    <recommendedName>
        <fullName evidence="4 5">Translation initiation factor IF-3</fullName>
    </recommendedName>
</protein>
<comment type="subunit">
    <text evidence="4 6">Monomer.</text>
</comment>
<dbReference type="Gene3D" id="3.30.110.10">
    <property type="entry name" value="Translation initiation factor 3 (IF-3), C-terminal domain"/>
    <property type="match status" value="1"/>
</dbReference>
<evidence type="ECO:0000256" key="4">
    <source>
        <dbReference type="HAMAP-Rule" id="MF_00080"/>
    </source>
</evidence>
<evidence type="ECO:0000256" key="2">
    <source>
        <dbReference type="ARBA" id="ARBA00022540"/>
    </source>
</evidence>
<proteinExistence type="inferred from homology"/>
<feature type="domain" description="Translation initiation factor 3 C-terminal" evidence="7">
    <location>
        <begin position="102"/>
        <end position="186"/>
    </location>
</feature>
<evidence type="ECO:0000256" key="1">
    <source>
        <dbReference type="ARBA" id="ARBA00005439"/>
    </source>
</evidence>
<dbReference type="PANTHER" id="PTHR10938">
    <property type="entry name" value="TRANSLATION INITIATION FACTOR IF-3"/>
    <property type="match status" value="1"/>
</dbReference>
<evidence type="ECO:0000256" key="5">
    <source>
        <dbReference type="NCBIfam" id="TIGR00168"/>
    </source>
</evidence>
<comment type="similarity">
    <text evidence="1 4 6">Belongs to the IF-3 family.</text>
</comment>
<evidence type="ECO:0000259" key="8">
    <source>
        <dbReference type="Pfam" id="PF05198"/>
    </source>
</evidence>
<feature type="domain" description="Translation initiation factor 3 N-terminal" evidence="8">
    <location>
        <begin position="26"/>
        <end position="95"/>
    </location>
</feature>
<evidence type="ECO:0000259" key="7">
    <source>
        <dbReference type="Pfam" id="PF00707"/>
    </source>
</evidence>
<reference evidence="9 10" key="1">
    <citation type="journal article" date="2022" name="Microbiol. Res.">
        <title>Comparative genome analysis, predicted lifestyle and antimicrobial strategies of Lactococcus carnosus and Lactococcus paracarnosus isolated from meat.</title>
        <authorList>
            <person name="Werum V."/>
            <person name="Ehrmann M."/>
            <person name="Vogel R."/>
            <person name="Hilgarth M."/>
        </authorList>
    </citation>
    <scope>NUCLEOTIDE SEQUENCE [LARGE SCALE GENOMIC DNA]</scope>
    <source>
        <strain evidence="9 10">TMW21897</strain>
    </source>
</reference>
<dbReference type="InterPro" id="IPR001288">
    <property type="entry name" value="Translation_initiation_fac_3"/>
</dbReference>
<dbReference type="Pfam" id="PF05198">
    <property type="entry name" value="IF3_N"/>
    <property type="match status" value="1"/>
</dbReference>
<dbReference type="HAMAP" id="MF_00080">
    <property type="entry name" value="IF_3"/>
    <property type="match status" value="1"/>
</dbReference>
<dbReference type="SUPFAM" id="SSF54364">
    <property type="entry name" value="Translation initiation factor IF3, N-terminal domain"/>
    <property type="match status" value="1"/>
</dbReference>
<dbReference type="InterPro" id="IPR019815">
    <property type="entry name" value="Translation_initiation_fac_3_C"/>
</dbReference>